<dbReference type="GO" id="GO:0016491">
    <property type="term" value="F:oxidoreductase activity"/>
    <property type="evidence" value="ECO:0007669"/>
    <property type="project" value="InterPro"/>
</dbReference>
<dbReference type="InterPro" id="IPR002937">
    <property type="entry name" value="Amino_oxidase"/>
</dbReference>
<dbReference type="Gene3D" id="3.50.50.60">
    <property type="entry name" value="FAD/NAD(P)-binding domain"/>
    <property type="match status" value="1"/>
</dbReference>
<accession>A0A6J6KJ30</accession>
<evidence type="ECO:0000259" key="1">
    <source>
        <dbReference type="Pfam" id="PF01593"/>
    </source>
</evidence>
<dbReference type="EMBL" id="CAEZWD010000049">
    <property type="protein sequence ID" value="CAB4648443.1"/>
    <property type="molecule type" value="Genomic_DNA"/>
</dbReference>
<dbReference type="PANTHER" id="PTHR10742">
    <property type="entry name" value="FLAVIN MONOAMINE OXIDASE"/>
    <property type="match status" value="1"/>
</dbReference>
<proteinExistence type="predicted"/>
<evidence type="ECO:0000313" key="2">
    <source>
        <dbReference type="EMBL" id="CAB4648443.1"/>
    </source>
</evidence>
<feature type="domain" description="Amine oxidase" evidence="1">
    <location>
        <begin position="10"/>
        <end position="402"/>
    </location>
</feature>
<protein>
    <submittedName>
        <fullName evidence="2">Unannotated protein</fullName>
    </submittedName>
</protein>
<dbReference type="SUPFAM" id="SSF51905">
    <property type="entry name" value="FAD/NAD(P)-binding domain"/>
    <property type="match status" value="1"/>
</dbReference>
<organism evidence="2">
    <name type="scientific">freshwater metagenome</name>
    <dbReference type="NCBI Taxonomy" id="449393"/>
    <lineage>
        <taxon>unclassified sequences</taxon>
        <taxon>metagenomes</taxon>
        <taxon>ecological metagenomes</taxon>
    </lineage>
</organism>
<reference evidence="2" key="1">
    <citation type="submission" date="2020-05" db="EMBL/GenBank/DDBJ databases">
        <authorList>
            <person name="Chiriac C."/>
            <person name="Salcher M."/>
            <person name="Ghai R."/>
            <person name="Kavagutti S V."/>
        </authorList>
    </citation>
    <scope>NUCLEOTIDE SEQUENCE</scope>
</reference>
<dbReference type="Pfam" id="PF01593">
    <property type="entry name" value="Amino_oxidase"/>
    <property type="match status" value="1"/>
</dbReference>
<dbReference type="PANTHER" id="PTHR10742:SF410">
    <property type="entry name" value="LYSINE-SPECIFIC HISTONE DEMETHYLASE 2"/>
    <property type="match status" value="1"/>
</dbReference>
<dbReference type="InterPro" id="IPR036188">
    <property type="entry name" value="FAD/NAD-bd_sf"/>
</dbReference>
<dbReference type="InterPro" id="IPR050281">
    <property type="entry name" value="Flavin_monoamine_oxidase"/>
</dbReference>
<dbReference type="AlphaFoldDB" id="A0A6J6KJ30"/>
<name>A0A6J6KJ30_9ZZZZ</name>
<sequence length="409" mass="44301">MKTLVVGAGLSGLIVAAERSAAGDEVVVLEARNRVGGRLWTLHDHFEGGMFGELGAETMYSGHDTVINLAKSLGLEFVSCGYFDPTAPPMLFEGELLSEDQRREITGWLLTAYEESPPAVAENLAAWTARLNAPKRVIDFLTSYTQYTPVASLRHCDAAEFAIQLKKHDADSYRIVGGNDLLAKRLAEKVDVRLNEIVTSIDWSGDQVLVQSSSGSFTADRAVVTVPGPLVSQLGFWPALSPEKVAALSELAYGTAAKVIVQYEKRDEISKVVSDGLFTDAIPPWIVDQSIHQQGDYVLTSSLPGGDSEPTVVNDEFIGKWDETVSQLLGEEISNVKYASHSWTNDPFSQAIVRAPIGDQRTRILPVIAAPLGSKVFFAGEHTDNREGPGGLEGAARSAMRVLSEIEKI</sequence>
<gene>
    <name evidence="2" type="ORF">UFOPK2171_00518</name>
</gene>